<dbReference type="EMBL" id="ML996249">
    <property type="protein sequence ID" value="KAF2729325.1"/>
    <property type="molecule type" value="Genomic_DNA"/>
</dbReference>
<evidence type="ECO:0000313" key="2">
    <source>
        <dbReference type="Proteomes" id="UP000799444"/>
    </source>
</evidence>
<comment type="caution">
    <text evidence="1">The sequence shown here is derived from an EMBL/GenBank/DDBJ whole genome shotgun (WGS) entry which is preliminary data.</text>
</comment>
<organism evidence="1 2">
    <name type="scientific">Polyplosphaeria fusca</name>
    <dbReference type="NCBI Taxonomy" id="682080"/>
    <lineage>
        <taxon>Eukaryota</taxon>
        <taxon>Fungi</taxon>
        <taxon>Dikarya</taxon>
        <taxon>Ascomycota</taxon>
        <taxon>Pezizomycotina</taxon>
        <taxon>Dothideomycetes</taxon>
        <taxon>Pleosporomycetidae</taxon>
        <taxon>Pleosporales</taxon>
        <taxon>Tetraplosphaeriaceae</taxon>
        <taxon>Polyplosphaeria</taxon>
    </lineage>
</organism>
<dbReference type="Proteomes" id="UP000799444">
    <property type="component" value="Unassembled WGS sequence"/>
</dbReference>
<name>A0A9P4QPG1_9PLEO</name>
<keyword evidence="2" id="KW-1185">Reference proteome</keyword>
<proteinExistence type="predicted"/>
<dbReference type="AlphaFoldDB" id="A0A9P4QPG1"/>
<reference evidence="1" key="1">
    <citation type="journal article" date="2020" name="Stud. Mycol.">
        <title>101 Dothideomycetes genomes: a test case for predicting lifestyles and emergence of pathogens.</title>
        <authorList>
            <person name="Haridas S."/>
            <person name="Albert R."/>
            <person name="Binder M."/>
            <person name="Bloem J."/>
            <person name="Labutti K."/>
            <person name="Salamov A."/>
            <person name="Andreopoulos B."/>
            <person name="Baker S."/>
            <person name="Barry K."/>
            <person name="Bills G."/>
            <person name="Bluhm B."/>
            <person name="Cannon C."/>
            <person name="Castanera R."/>
            <person name="Culley D."/>
            <person name="Daum C."/>
            <person name="Ezra D."/>
            <person name="Gonzalez J."/>
            <person name="Henrissat B."/>
            <person name="Kuo A."/>
            <person name="Liang C."/>
            <person name="Lipzen A."/>
            <person name="Lutzoni F."/>
            <person name="Magnuson J."/>
            <person name="Mondo S."/>
            <person name="Nolan M."/>
            <person name="Ohm R."/>
            <person name="Pangilinan J."/>
            <person name="Park H.-J."/>
            <person name="Ramirez L."/>
            <person name="Alfaro M."/>
            <person name="Sun H."/>
            <person name="Tritt A."/>
            <person name="Yoshinaga Y."/>
            <person name="Zwiers L.-H."/>
            <person name="Turgeon B."/>
            <person name="Goodwin S."/>
            <person name="Spatafora J."/>
            <person name="Crous P."/>
            <person name="Grigoriev I."/>
        </authorList>
    </citation>
    <scope>NUCLEOTIDE SEQUENCE</scope>
    <source>
        <strain evidence="1">CBS 125425</strain>
    </source>
</reference>
<protein>
    <submittedName>
        <fullName evidence="1">Uncharacterized protein</fullName>
    </submittedName>
</protein>
<sequence>MRRTGHALARRPRHVAATWSILGPHSRRETGQEAGLCASNYHTDESFESGVSPRDWVFKKQGIKFGHNMCMLCRGIEEQRYLSFRDSLARWDNSSQYQASLKSHTVS</sequence>
<accession>A0A9P4QPG1</accession>
<gene>
    <name evidence="1" type="ORF">EJ04DRAFT_556196</name>
</gene>
<evidence type="ECO:0000313" key="1">
    <source>
        <dbReference type="EMBL" id="KAF2729325.1"/>
    </source>
</evidence>